<feature type="non-terminal residue" evidence="1">
    <location>
        <position position="108"/>
    </location>
</feature>
<accession>A0AAD5G8E9</accession>
<gene>
    <name evidence="1" type="ORF">M8C21_002552</name>
</gene>
<comment type="caution">
    <text evidence="1">The sequence shown here is derived from an EMBL/GenBank/DDBJ whole genome shotgun (WGS) entry which is preliminary data.</text>
</comment>
<evidence type="ECO:0000313" key="1">
    <source>
        <dbReference type="EMBL" id="KAI7731276.1"/>
    </source>
</evidence>
<keyword evidence="2" id="KW-1185">Reference proteome</keyword>
<sequence>SEIADGDEQSDVVRIGNYTDGQFPTNNKEFAKCIFYTVCSLLINILVVPEIITVNVGHIAKRVSAVRNSDSEIEFDDVFGGPPMWTRYSYGGSRMRSWDEMSGSVESP</sequence>
<proteinExistence type="predicted"/>
<evidence type="ECO:0000313" key="2">
    <source>
        <dbReference type="Proteomes" id="UP001206925"/>
    </source>
</evidence>
<dbReference type="EMBL" id="JAMZMK010010483">
    <property type="protein sequence ID" value="KAI7731276.1"/>
    <property type="molecule type" value="Genomic_DNA"/>
</dbReference>
<organism evidence="1 2">
    <name type="scientific">Ambrosia artemisiifolia</name>
    <name type="common">Common ragweed</name>
    <dbReference type="NCBI Taxonomy" id="4212"/>
    <lineage>
        <taxon>Eukaryota</taxon>
        <taxon>Viridiplantae</taxon>
        <taxon>Streptophyta</taxon>
        <taxon>Embryophyta</taxon>
        <taxon>Tracheophyta</taxon>
        <taxon>Spermatophyta</taxon>
        <taxon>Magnoliopsida</taxon>
        <taxon>eudicotyledons</taxon>
        <taxon>Gunneridae</taxon>
        <taxon>Pentapetalae</taxon>
        <taxon>asterids</taxon>
        <taxon>campanulids</taxon>
        <taxon>Asterales</taxon>
        <taxon>Asteraceae</taxon>
        <taxon>Asteroideae</taxon>
        <taxon>Heliantheae alliance</taxon>
        <taxon>Heliantheae</taxon>
        <taxon>Ambrosia</taxon>
    </lineage>
</organism>
<dbReference type="Proteomes" id="UP001206925">
    <property type="component" value="Unassembled WGS sequence"/>
</dbReference>
<name>A0AAD5G8E9_AMBAR</name>
<protein>
    <submittedName>
        <fullName evidence="1">Uncharacterized protein</fullName>
    </submittedName>
</protein>
<dbReference type="AlphaFoldDB" id="A0AAD5G8E9"/>
<feature type="non-terminal residue" evidence="1">
    <location>
        <position position="1"/>
    </location>
</feature>
<reference evidence="1" key="1">
    <citation type="submission" date="2022-06" db="EMBL/GenBank/DDBJ databases">
        <title>Uncovering the hologenomic basis of an extraordinary plant invasion.</title>
        <authorList>
            <person name="Bieker V.C."/>
            <person name="Martin M.D."/>
            <person name="Gilbert T."/>
            <person name="Hodgins K."/>
            <person name="Battlay P."/>
            <person name="Petersen B."/>
            <person name="Wilson J."/>
        </authorList>
    </citation>
    <scope>NUCLEOTIDE SEQUENCE</scope>
    <source>
        <strain evidence="1">AA19_3_7</strain>
        <tissue evidence="1">Leaf</tissue>
    </source>
</reference>